<feature type="region of interest" description="Disordered" evidence="1">
    <location>
        <begin position="79"/>
        <end position="107"/>
    </location>
</feature>
<keyword evidence="4" id="KW-1185">Reference proteome</keyword>
<feature type="compositionally biased region" description="Low complexity" evidence="1">
    <location>
        <begin position="167"/>
        <end position="183"/>
    </location>
</feature>
<evidence type="ECO:0008006" key="5">
    <source>
        <dbReference type="Google" id="ProtNLM"/>
    </source>
</evidence>
<sequence>MVTFEFPGTSLRVSCDIVGADQPVPLPRNYSIFSDGTEIPKSSTGINFVVVPDTDFDLETEFYCQASNYLGIATSQTTIPTRTTAPPPTTALETATSKVGNKTGSGGTGGDGANVAAIAGGVVGAIVVIVIIVIAVCYCKKEERFCFEAGGFSFQALFSSCKCSLPPKSSGSSKPAGSAVGSSNGSERDVESPLNGVKDVTAEEKTKPEAAPRGHGSIQHTNDNPNQDMYAMVDKKPSGGRGGDAPDRGSGPGQNEPQGMLYADLDLSHKAGHTDKHVPKNENDVVVYSSILV</sequence>
<dbReference type="AlphaFoldDB" id="A0A7M7NB96"/>
<dbReference type="RefSeq" id="XP_030834166.1">
    <property type="nucleotide sequence ID" value="XM_030978306.1"/>
</dbReference>
<dbReference type="EnsemblMetazoa" id="XM_030978306">
    <property type="protein sequence ID" value="XP_030834166"/>
    <property type="gene ID" value="LOC105444985"/>
</dbReference>
<organism evidence="3 4">
    <name type="scientific">Strongylocentrotus purpuratus</name>
    <name type="common">Purple sea urchin</name>
    <dbReference type="NCBI Taxonomy" id="7668"/>
    <lineage>
        <taxon>Eukaryota</taxon>
        <taxon>Metazoa</taxon>
        <taxon>Echinodermata</taxon>
        <taxon>Eleutherozoa</taxon>
        <taxon>Echinozoa</taxon>
        <taxon>Echinoidea</taxon>
        <taxon>Euechinoidea</taxon>
        <taxon>Echinacea</taxon>
        <taxon>Camarodonta</taxon>
        <taxon>Echinidea</taxon>
        <taxon>Strongylocentrotidae</taxon>
        <taxon>Strongylocentrotus</taxon>
    </lineage>
</organism>
<feature type="compositionally biased region" description="Basic and acidic residues" evidence="1">
    <location>
        <begin position="200"/>
        <end position="212"/>
    </location>
</feature>
<dbReference type="InParanoid" id="A0A7M7NB96"/>
<protein>
    <recommendedName>
        <fullName evidence="5">Ig-like domain-containing protein</fullName>
    </recommendedName>
</protein>
<feature type="region of interest" description="Disordered" evidence="1">
    <location>
        <begin position="167"/>
        <end position="282"/>
    </location>
</feature>
<keyword evidence="2" id="KW-1133">Transmembrane helix</keyword>
<dbReference type="GeneID" id="105444985"/>
<feature type="compositionally biased region" description="Polar residues" evidence="1">
    <location>
        <begin position="218"/>
        <end position="227"/>
    </location>
</feature>
<name>A0A7M7NB96_STRPU</name>
<feature type="compositionally biased region" description="Low complexity" evidence="1">
    <location>
        <begin position="79"/>
        <end position="102"/>
    </location>
</feature>
<accession>A0A7M7NB96</accession>
<keyword evidence="2" id="KW-0812">Transmembrane</keyword>
<keyword evidence="2" id="KW-0472">Membrane</keyword>
<evidence type="ECO:0000313" key="4">
    <source>
        <dbReference type="Proteomes" id="UP000007110"/>
    </source>
</evidence>
<feature type="compositionally biased region" description="Basic and acidic residues" evidence="1">
    <location>
        <begin position="266"/>
        <end position="282"/>
    </location>
</feature>
<reference evidence="4" key="1">
    <citation type="submission" date="2015-02" db="EMBL/GenBank/DDBJ databases">
        <title>Genome sequencing for Strongylocentrotus purpuratus.</title>
        <authorList>
            <person name="Murali S."/>
            <person name="Liu Y."/>
            <person name="Vee V."/>
            <person name="English A."/>
            <person name="Wang M."/>
            <person name="Skinner E."/>
            <person name="Han Y."/>
            <person name="Muzny D.M."/>
            <person name="Worley K.C."/>
            <person name="Gibbs R.A."/>
        </authorList>
    </citation>
    <scope>NUCLEOTIDE SEQUENCE</scope>
</reference>
<dbReference type="Proteomes" id="UP000007110">
    <property type="component" value="Unassembled WGS sequence"/>
</dbReference>
<dbReference type="KEGG" id="spu:105444985"/>
<evidence type="ECO:0000256" key="1">
    <source>
        <dbReference type="SAM" id="MobiDB-lite"/>
    </source>
</evidence>
<evidence type="ECO:0000256" key="2">
    <source>
        <dbReference type="SAM" id="Phobius"/>
    </source>
</evidence>
<reference evidence="3" key="2">
    <citation type="submission" date="2021-01" db="UniProtKB">
        <authorList>
            <consortium name="EnsemblMetazoa"/>
        </authorList>
    </citation>
    <scope>IDENTIFICATION</scope>
</reference>
<feature type="transmembrane region" description="Helical" evidence="2">
    <location>
        <begin position="115"/>
        <end position="138"/>
    </location>
</feature>
<evidence type="ECO:0000313" key="3">
    <source>
        <dbReference type="EnsemblMetazoa" id="XP_030834166"/>
    </source>
</evidence>
<proteinExistence type="predicted"/>